<dbReference type="InterPro" id="IPR013783">
    <property type="entry name" value="Ig-like_fold"/>
</dbReference>
<evidence type="ECO:0000313" key="1">
    <source>
        <dbReference type="EMBL" id="SPP99750.1"/>
    </source>
</evidence>
<proteinExistence type="predicted"/>
<gene>
    <name evidence="1" type="ORF">NBG4_1110006</name>
</gene>
<dbReference type="InterPro" id="IPR011467">
    <property type="entry name" value="DUF1573"/>
</dbReference>
<keyword evidence="2" id="KW-1185">Reference proteome</keyword>
<dbReference type="Pfam" id="PF07610">
    <property type="entry name" value="DUF1573"/>
    <property type="match status" value="1"/>
</dbReference>
<evidence type="ECO:0000313" key="2">
    <source>
        <dbReference type="Proteomes" id="UP000245125"/>
    </source>
</evidence>
<dbReference type="AlphaFoldDB" id="A0A2U3QEH9"/>
<name>A0A2U3QEH9_9BACT</name>
<sequence length="62" mass="6672">MASSSHVAPGEKGYITVKVNTANRRGVIVENVEVTTNDAVRPQITLTIRSVITDLEIPLAPK</sequence>
<reference evidence="2" key="1">
    <citation type="submission" date="2018-03" db="EMBL/GenBank/DDBJ databases">
        <authorList>
            <person name="Zecchin S."/>
        </authorList>
    </citation>
    <scope>NUCLEOTIDE SEQUENCE [LARGE SCALE GENOMIC DNA]</scope>
</reference>
<dbReference type="EMBL" id="OUUY01000015">
    <property type="protein sequence ID" value="SPP99750.1"/>
    <property type="molecule type" value="Genomic_DNA"/>
</dbReference>
<dbReference type="Gene3D" id="2.60.40.10">
    <property type="entry name" value="Immunoglobulins"/>
    <property type="match status" value="1"/>
</dbReference>
<evidence type="ECO:0008006" key="3">
    <source>
        <dbReference type="Google" id="ProtNLM"/>
    </source>
</evidence>
<dbReference type="OrthoDB" id="826619at2"/>
<organism evidence="1 2">
    <name type="scientific">Candidatus Sulfobium mesophilum</name>
    <dbReference type="NCBI Taxonomy" id="2016548"/>
    <lineage>
        <taxon>Bacteria</taxon>
        <taxon>Pseudomonadati</taxon>
        <taxon>Nitrospirota</taxon>
        <taxon>Nitrospiria</taxon>
        <taxon>Nitrospirales</taxon>
        <taxon>Nitrospiraceae</taxon>
        <taxon>Candidatus Sulfobium</taxon>
    </lineage>
</organism>
<accession>A0A2U3QEH9</accession>
<dbReference type="Proteomes" id="UP000245125">
    <property type="component" value="Unassembled WGS sequence"/>
</dbReference>
<protein>
    <recommendedName>
        <fullName evidence="3">DUF1573 domain-containing protein</fullName>
    </recommendedName>
</protein>